<dbReference type="PANTHER" id="PTHR47618:SF1">
    <property type="entry name" value="BIFUNCTIONAL OLIGORIBONUCLEASE AND PAP PHOSPHATASE NRNA"/>
    <property type="match status" value="1"/>
</dbReference>
<dbReference type="InterPro" id="IPR003156">
    <property type="entry name" value="DHHA1_dom"/>
</dbReference>
<dbReference type="PANTHER" id="PTHR47618">
    <property type="entry name" value="BIFUNCTIONAL OLIGORIBONUCLEASE AND PAP PHOSPHATASE NRNA"/>
    <property type="match status" value="1"/>
</dbReference>
<evidence type="ECO:0000259" key="1">
    <source>
        <dbReference type="Pfam" id="PF01368"/>
    </source>
</evidence>
<dbReference type="EC" id="3.1.-.-" evidence="3"/>
<dbReference type="InterPro" id="IPR051319">
    <property type="entry name" value="Oligoribo/pAp-PDE_c-di-AMP_PDE"/>
</dbReference>
<dbReference type="Gene3D" id="3.10.310.30">
    <property type="match status" value="1"/>
</dbReference>
<protein>
    <submittedName>
        <fullName evidence="3">Bifunctional oligoribonuclease and PAP phosphatase NrnA</fullName>
        <ecNumber evidence="3">3.1.-.-</ecNumber>
        <ecNumber evidence="3">3.1.3.7</ecNumber>
    </submittedName>
</protein>
<dbReference type="GO" id="GO:0008441">
    <property type="term" value="F:3'(2'),5'-bisphosphate nucleotidase activity"/>
    <property type="evidence" value="ECO:0007669"/>
    <property type="project" value="UniProtKB-EC"/>
</dbReference>
<sequence length="335" mass="36086">MRPYFPALTSRFGDLVKRLEGRRCVVVGHARPDGDCIGSQVALARALAGRGIEAVCVNADPVPRRLKFLLGDTPFVSVESLLPRASEYAALFVDCADHGRAGERLRSAFPRPVAAIDHHLSNEGFAEENFIDSSSAATCEILAGLFIECGLPIDRDCAAALYAGILTDTGQFRFNSTTRLTFELASELLSRGVDPADVAYHVYERESLGKIRLLQRFLSTLAMECGGRVCIGRLPLGVFEETGTSAEDTEGLVDYARMIDGVDIGVLIEERGDNTVKASLRSKDPAYRVDLVAAEFGGGGHACAAGLNLKKNAEGFYQRLVAVLEHRIAAVDAGH</sequence>
<dbReference type="InterPro" id="IPR038763">
    <property type="entry name" value="DHH_sf"/>
</dbReference>
<feature type="domain" description="DHHA1" evidence="2">
    <location>
        <begin position="241"/>
        <end position="328"/>
    </location>
</feature>
<reference evidence="3" key="1">
    <citation type="submission" date="2016-10" db="EMBL/GenBank/DDBJ databases">
        <title>Sequence of Gallionella enrichment culture.</title>
        <authorList>
            <person name="Poehlein A."/>
            <person name="Muehling M."/>
            <person name="Daniel R."/>
        </authorList>
    </citation>
    <scope>NUCLEOTIDE SEQUENCE</scope>
</reference>
<dbReference type="EC" id="3.1.3.7" evidence="3"/>
<dbReference type="InterPro" id="IPR001667">
    <property type="entry name" value="DDH_dom"/>
</dbReference>
<dbReference type="GO" id="GO:0003676">
    <property type="term" value="F:nucleic acid binding"/>
    <property type="evidence" value="ECO:0007669"/>
    <property type="project" value="InterPro"/>
</dbReference>
<keyword evidence="3" id="KW-0378">Hydrolase</keyword>
<accession>A0A1J5U2S4</accession>
<dbReference type="Pfam" id="PF01368">
    <property type="entry name" value="DHH"/>
    <property type="match status" value="1"/>
</dbReference>
<evidence type="ECO:0000259" key="2">
    <source>
        <dbReference type="Pfam" id="PF02272"/>
    </source>
</evidence>
<name>A0A1J5U2S4_9ZZZZ</name>
<dbReference type="Pfam" id="PF02272">
    <property type="entry name" value="DHHA1"/>
    <property type="match status" value="1"/>
</dbReference>
<evidence type="ECO:0000313" key="3">
    <source>
        <dbReference type="EMBL" id="OIR18614.1"/>
    </source>
</evidence>
<dbReference type="EMBL" id="MLJW01000002">
    <property type="protein sequence ID" value="OIR18614.1"/>
    <property type="molecule type" value="Genomic_DNA"/>
</dbReference>
<gene>
    <name evidence="3" type="primary">nrnA_1</name>
    <name evidence="3" type="ORF">GALL_09510</name>
</gene>
<proteinExistence type="predicted"/>
<dbReference type="AlphaFoldDB" id="A0A1J5U2S4"/>
<dbReference type="SUPFAM" id="SSF64182">
    <property type="entry name" value="DHH phosphoesterases"/>
    <property type="match status" value="1"/>
</dbReference>
<feature type="domain" description="DDH" evidence="1">
    <location>
        <begin position="24"/>
        <end position="165"/>
    </location>
</feature>
<organism evidence="3">
    <name type="scientific">mine drainage metagenome</name>
    <dbReference type="NCBI Taxonomy" id="410659"/>
    <lineage>
        <taxon>unclassified sequences</taxon>
        <taxon>metagenomes</taxon>
        <taxon>ecological metagenomes</taxon>
    </lineage>
</organism>
<comment type="caution">
    <text evidence="3">The sequence shown here is derived from an EMBL/GenBank/DDBJ whole genome shotgun (WGS) entry which is preliminary data.</text>
</comment>
<dbReference type="Gene3D" id="3.90.1640.10">
    <property type="entry name" value="inorganic pyrophosphatase (n-terminal core)"/>
    <property type="match status" value="1"/>
</dbReference>